<gene>
    <name evidence="7" type="ORF">ID810_07945</name>
</gene>
<feature type="transmembrane region" description="Helical" evidence="6">
    <location>
        <begin position="211"/>
        <end position="228"/>
    </location>
</feature>
<protein>
    <recommendedName>
        <fullName evidence="6">Probable membrane transporter protein</fullName>
    </recommendedName>
</protein>
<reference evidence="7 8" key="1">
    <citation type="submission" date="2020-11" db="EMBL/GenBank/DDBJ databases">
        <title>Actinomyces sp. ZJ750.</title>
        <authorList>
            <person name="Zhou J."/>
        </authorList>
    </citation>
    <scope>NUCLEOTIDE SEQUENCE [LARGE SCALE GENOMIC DNA]</scope>
    <source>
        <strain evidence="7 8">ZJ750</strain>
    </source>
</reference>
<dbReference type="InterPro" id="IPR051598">
    <property type="entry name" value="TSUP/Inactive_protease-like"/>
</dbReference>
<evidence type="ECO:0000313" key="8">
    <source>
        <dbReference type="Proteomes" id="UP000594637"/>
    </source>
</evidence>
<dbReference type="AlphaFoldDB" id="A0A7T0LJ30"/>
<dbReference type="InterPro" id="IPR002781">
    <property type="entry name" value="TM_pro_TauE-like"/>
</dbReference>
<accession>A0A7T0LJ30</accession>
<evidence type="ECO:0000256" key="3">
    <source>
        <dbReference type="ARBA" id="ARBA00022692"/>
    </source>
</evidence>
<dbReference type="PANTHER" id="PTHR43701">
    <property type="entry name" value="MEMBRANE TRANSPORTER PROTEIN MJ0441-RELATED"/>
    <property type="match status" value="1"/>
</dbReference>
<keyword evidence="8" id="KW-1185">Reference proteome</keyword>
<keyword evidence="3 6" id="KW-0812">Transmembrane</keyword>
<feature type="transmembrane region" description="Helical" evidence="6">
    <location>
        <begin position="42"/>
        <end position="61"/>
    </location>
</feature>
<keyword evidence="4 6" id="KW-1133">Transmembrane helix</keyword>
<feature type="transmembrane region" description="Helical" evidence="6">
    <location>
        <begin position="240"/>
        <end position="260"/>
    </location>
</feature>
<dbReference type="GO" id="GO:0005886">
    <property type="term" value="C:plasma membrane"/>
    <property type="evidence" value="ECO:0007669"/>
    <property type="project" value="UniProtKB-SubCell"/>
</dbReference>
<organism evidence="7 8">
    <name type="scientific">Actinomyces respiraculi</name>
    <dbReference type="NCBI Taxonomy" id="2744574"/>
    <lineage>
        <taxon>Bacteria</taxon>
        <taxon>Bacillati</taxon>
        <taxon>Actinomycetota</taxon>
        <taxon>Actinomycetes</taxon>
        <taxon>Actinomycetales</taxon>
        <taxon>Actinomycetaceae</taxon>
        <taxon>Actinomyces</taxon>
    </lineage>
</organism>
<evidence type="ECO:0000313" key="7">
    <source>
        <dbReference type="EMBL" id="QPL04709.1"/>
    </source>
</evidence>
<dbReference type="EMBL" id="CP063989">
    <property type="protein sequence ID" value="QPL04709.1"/>
    <property type="molecule type" value="Genomic_DNA"/>
</dbReference>
<keyword evidence="6" id="KW-1003">Cell membrane</keyword>
<feature type="transmembrane region" description="Helical" evidence="6">
    <location>
        <begin position="143"/>
        <end position="168"/>
    </location>
</feature>
<feature type="transmembrane region" description="Helical" evidence="6">
    <location>
        <begin position="73"/>
        <end position="92"/>
    </location>
</feature>
<sequence length="261" mass="26450">MTIVTALLIGACVGVVVGALGAGGGILSVPILVYLLGQSPHAAASESLVIVMVTALVSLPSRARRQQVRWREGIVVGLLSTVGAVGGSWLNALVEGQALMIAFSVLLVVVAAVMAWRTRRTYHPAPDGAGGTTTAAGAPRRSWWLVAVAATVTGLLTGFFGVGGGFAVVPMLTLVLGLDIRRASGTSLVVMVIAALAALAQRMTGMVEIDWALTLAFTAASAAGGAAGGPLSQRARASTLSYLFVALLLAVAVLTAVRALR</sequence>
<evidence type="ECO:0000256" key="5">
    <source>
        <dbReference type="ARBA" id="ARBA00023136"/>
    </source>
</evidence>
<feature type="transmembrane region" description="Helical" evidence="6">
    <location>
        <begin position="7"/>
        <end position="36"/>
    </location>
</feature>
<dbReference type="RefSeq" id="WP_166856858.1">
    <property type="nucleotide sequence ID" value="NZ_CP063989.1"/>
</dbReference>
<dbReference type="Proteomes" id="UP000594637">
    <property type="component" value="Chromosome"/>
</dbReference>
<evidence type="ECO:0000256" key="1">
    <source>
        <dbReference type="ARBA" id="ARBA00004141"/>
    </source>
</evidence>
<evidence type="ECO:0000256" key="4">
    <source>
        <dbReference type="ARBA" id="ARBA00022989"/>
    </source>
</evidence>
<keyword evidence="5 6" id="KW-0472">Membrane</keyword>
<evidence type="ECO:0000256" key="2">
    <source>
        <dbReference type="ARBA" id="ARBA00009142"/>
    </source>
</evidence>
<proteinExistence type="inferred from homology"/>
<evidence type="ECO:0000256" key="6">
    <source>
        <dbReference type="RuleBase" id="RU363041"/>
    </source>
</evidence>
<feature type="transmembrane region" description="Helical" evidence="6">
    <location>
        <begin position="98"/>
        <end position="116"/>
    </location>
</feature>
<comment type="similarity">
    <text evidence="2 6">Belongs to the 4-toluene sulfonate uptake permease (TSUP) (TC 2.A.102) family.</text>
</comment>
<dbReference type="KEGG" id="arep:ID810_07945"/>
<name>A0A7T0LJ30_9ACTO</name>
<dbReference type="Pfam" id="PF01925">
    <property type="entry name" value="TauE"/>
    <property type="match status" value="1"/>
</dbReference>
<feature type="transmembrane region" description="Helical" evidence="6">
    <location>
        <begin position="180"/>
        <end position="199"/>
    </location>
</feature>
<dbReference type="PANTHER" id="PTHR43701:SF2">
    <property type="entry name" value="MEMBRANE TRANSPORTER PROTEIN YJNA-RELATED"/>
    <property type="match status" value="1"/>
</dbReference>
<comment type="subcellular location">
    <subcellularLocation>
        <location evidence="6">Cell membrane</location>
        <topology evidence="6">Multi-pass membrane protein</topology>
    </subcellularLocation>
    <subcellularLocation>
        <location evidence="1">Membrane</location>
        <topology evidence="1">Multi-pass membrane protein</topology>
    </subcellularLocation>
</comment>